<dbReference type="AlphaFoldDB" id="A0AAV4SYZ5"/>
<organism evidence="1 2">
    <name type="scientific">Caerostris darwini</name>
    <dbReference type="NCBI Taxonomy" id="1538125"/>
    <lineage>
        <taxon>Eukaryota</taxon>
        <taxon>Metazoa</taxon>
        <taxon>Ecdysozoa</taxon>
        <taxon>Arthropoda</taxon>
        <taxon>Chelicerata</taxon>
        <taxon>Arachnida</taxon>
        <taxon>Araneae</taxon>
        <taxon>Araneomorphae</taxon>
        <taxon>Entelegynae</taxon>
        <taxon>Araneoidea</taxon>
        <taxon>Araneidae</taxon>
        <taxon>Caerostris</taxon>
    </lineage>
</organism>
<dbReference type="Proteomes" id="UP001054837">
    <property type="component" value="Unassembled WGS sequence"/>
</dbReference>
<gene>
    <name evidence="1" type="primary">AVEN_219376_1</name>
    <name evidence="1" type="ORF">CDAR_285221</name>
</gene>
<name>A0AAV4SYZ5_9ARAC</name>
<dbReference type="PANTHER" id="PTHR20933:SF4">
    <property type="entry name" value="F-BOX INVOLVED IN POLYQ PATHOGENESIS, ISOFORM A"/>
    <property type="match status" value="1"/>
</dbReference>
<dbReference type="PANTHER" id="PTHR20933">
    <property type="entry name" value="F-BOX ONLY PROTEIN 33"/>
    <property type="match status" value="1"/>
</dbReference>
<keyword evidence="2" id="KW-1185">Reference proteome</keyword>
<sequence>MQGPALRGIGLSNIPHITEHFWNAQLPNLKNLRILIMGMPEDCCPKISQKIHVDSLMESIANNCSVLERLEIRWDADTLRFSDRSSKAIDLVRVKCLRLRCMTLADGKYFELVKSNFSRADRGTVVRTTTTCRVTLCYLLLYYKDLLFN</sequence>
<dbReference type="EMBL" id="BPLQ01008648">
    <property type="protein sequence ID" value="GIY38609.1"/>
    <property type="molecule type" value="Genomic_DNA"/>
</dbReference>
<evidence type="ECO:0000313" key="2">
    <source>
        <dbReference type="Proteomes" id="UP001054837"/>
    </source>
</evidence>
<dbReference type="GO" id="GO:0031398">
    <property type="term" value="P:positive regulation of protein ubiquitination"/>
    <property type="evidence" value="ECO:0007669"/>
    <property type="project" value="TreeGrafter"/>
</dbReference>
<proteinExistence type="predicted"/>
<accession>A0AAV4SYZ5</accession>
<reference evidence="1 2" key="1">
    <citation type="submission" date="2021-06" db="EMBL/GenBank/DDBJ databases">
        <title>Caerostris darwini draft genome.</title>
        <authorList>
            <person name="Kono N."/>
            <person name="Arakawa K."/>
        </authorList>
    </citation>
    <scope>NUCLEOTIDE SEQUENCE [LARGE SCALE GENOMIC DNA]</scope>
</reference>
<comment type="caution">
    <text evidence="1">The sequence shown here is derived from an EMBL/GenBank/DDBJ whole genome shotgun (WGS) entry which is preliminary data.</text>
</comment>
<protein>
    <submittedName>
        <fullName evidence="1">F-box domain-containing protein</fullName>
    </submittedName>
</protein>
<evidence type="ECO:0000313" key="1">
    <source>
        <dbReference type="EMBL" id="GIY38609.1"/>
    </source>
</evidence>